<evidence type="ECO:0000313" key="2">
    <source>
        <dbReference type="EMBL" id="CAD9101993.1"/>
    </source>
</evidence>
<feature type="region of interest" description="Disordered" evidence="1">
    <location>
        <begin position="1"/>
        <end position="50"/>
    </location>
</feature>
<sequence length="277" mass="32811">MPHDEDGARASSSRSHRSNDDNGEPRPQTRSDTSRSPAGMRNERLKKQLLLDMEAMEHRISKLRVEEFRNQASVKALDRQLQTVNERKQNYQRAVETRRRREAARRQQQDTQREQIASARQKQRESIQEALARSLDAKRDQVDEVRRMRRIHECERDLQIATARERIVHQHDTVRETDSRVKTKALRQAARKIESIREQERRELEHDAVERAEKERKLRKLAEEEERLRQRVDAARKAREEKLERLHTADGSARRHKSRPASQQQRAAESDDKLPPL</sequence>
<feature type="compositionally biased region" description="Basic and acidic residues" evidence="1">
    <location>
        <begin position="87"/>
        <end position="113"/>
    </location>
</feature>
<feature type="region of interest" description="Disordered" evidence="1">
    <location>
        <begin position="200"/>
        <end position="277"/>
    </location>
</feature>
<evidence type="ECO:0000256" key="1">
    <source>
        <dbReference type="SAM" id="MobiDB-lite"/>
    </source>
</evidence>
<dbReference type="AlphaFoldDB" id="A0A7S1LEK5"/>
<feature type="compositionally biased region" description="Basic and acidic residues" evidence="1">
    <location>
        <begin position="268"/>
        <end position="277"/>
    </location>
</feature>
<feature type="compositionally biased region" description="Basic and acidic residues" evidence="1">
    <location>
        <begin position="200"/>
        <end position="248"/>
    </location>
</feature>
<reference evidence="2" key="1">
    <citation type="submission" date="2021-01" db="EMBL/GenBank/DDBJ databases">
        <authorList>
            <person name="Corre E."/>
            <person name="Pelletier E."/>
            <person name="Niang G."/>
            <person name="Scheremetjew M."/>
            <person name="Finn R."/>
            <person name="Kale V."/>
            <person name="Holt S."/>
            <person name="Cochrane G."/>
            <person name="Meng A."/>
            <person name="Brown T."/>
            <person name="Cohen L."/>
        </authorList>
    </citation>
    <scope>NUCLEOTIDE SEQUENCE</scope>
    <source>
        <strain evidence="2">CCAP 1951/1</strain>
    </source>
</reference>
<organism evidence="2">
    <name type="scientific">Neobodo designis</name>
    <name type="common">Flagellated protozoan</name>
    <name type="synonym">Bodo designis</name>
    <dbReference type="NCBI Taxonomy" id="312471"/>
    <lineage>
        <taxon>Eukaryota</taxon>
        <taxon>Discoba</taxon>
        <taxon>Euglenozoa</taxon>
        <taxon>Kinetoplastea</taxon>
        <taxon>Metakinetoplastina</taxon>
        <taxon>Neobodonida</taxon>
        <taxon>Neobodo</taxon>
    </lineage>
</organism>
<dbReference type="EMBL" id="HBGF01011591">
    <property type="protein sequence ID" value="CAD9101993.1"/>
    <property type="molecule type" value="Transcribed_RNA"/>
</dbReference>
<proteinExistence type="predicted"/>
<feature type="region of interest" description="Disordered" evidence="1">
    <location>
        <begin position="87"/>
        <end position="125"/>
    </location>
</feature>
<protein>
    <submittedName>
        <fullName evidence="2">Uncharacterized protein</fullName>
    </submittedName>
</protein>
<accession>A0A7S1LEK5</accession>
<feature type="compositionally biased region" description="Basic and acidic residues" evidence="1">
    <location>
        <begin position="17"/>
        <end position="33"/>
    </location>
</feature>
<name>A0A7S1LEK5_NEODS</name>
<gene>
    <name evidence="2" type="ORF">NDES1114_LOCUS7732</name>
</gene>